<comment type="caution">
    <text evidence="2">The sequence shown here is derived from an EMBL/GenBank/DDBJ whole genome shotgun (WGS) entry which is preliminary data.</text>
</comment>
<sequence>MAAENSTSVNSIASTLLTNPTLPINLVAITSSQLPLKLTTINYPSWKAQVDAMLFGYDLIGYIDGSLPCPPPTIDHNGSKSPNPAYTVWMRKDKLLFLAIIGALSDSIIPRVSYARTSSEVLAKLEGLYANKSTTRIMGLQETLMKLSRGSSSVTDYLGSIKTIVDDLALAELHDKLVEYESFLRREEGQSSSPPMTVNNTHSHNKNGKKGNNKNWNNQPPNNGQGNRQETSNKSGNSNTNTSKNPNVICQFCEKIGHSARQCYHAKKIMLREHPPTANHTATGTNASPNWLMDSAASHHVTGDLNNLSASTL</sequence>
<name>A0AAP0MT66_9ROSI</name>
<evidence type="ECO:0000313" key="3">
    <source>
        <dbReference type="Proteomes" id="UP001428341"/>
    </source>
</evidence>
<reference evidence="2 3" key="1">
    <citation type="submission" date="2024-05" db="EMBL/GenBank/DDBJ databases">
        <title>Haplotype-resolved chromosome-level genome assembly of Huyou (Citrus changshanensis).</title>
        <authorList>
            <person name="Miao C."/>
            <person name="Chen W."/>
            <person name="Wu Y."/>
            <person name="Wang L."/>
            <person name="Zhao S."/>
            <person name="Grierson D."/>
            <person name="Xu C."/>
            <person name="Chen K."/>
        </authorList>
    </citation>
    <scope>NUCLEOTIDE SEQUENCE [LARGE SCALE GENOMIC DNA]</scope>
    <source>
        <strain evidence="2">01-14</strain>
        <tissue evidence="2">Leaf</tissue>
    </source>
</reference>
<keyword evidence="3" id="KW-1185">Reference proteome</keyword>
<evidence type="ECO:0000256" key="1">
    <source>
        <dbReference type="SAM" id="MobiDB-lite"/>
    </source>
</evidence>
<proteinExistence type="predicted"/>
<organism evidence="2 3">
    <name type="scientific">Citrus x changshan-huyou</name>
    <dbReference type="NCBI Taxonomy" id="2935761"/>
    <lineage>
        <taxon>Eukaryota</taxon>
        <taxon>Viridiplantae</taxon>
        <taxon>Streptophyta</taxon>
        <taxon>Embryophyta</taxon>
        <taxon>Tracheophyta</taxon>
        <taxon>Spermatophyta</taxon>
        <taxon>Magnoliopsida</taxon>
        <taxon>eudicotyledons</taxon>
        <taxon>Gunneridae</taxon>
        <taxon>Pentapetalae</taxon>
        <taxon>rosids</taxon>
        <taxon>malvids</taxon>
        <taxon>Sapindales</taxon>
        <taxon>Rutaceae</taxon>
        <taxon>Aurantioideae</taxon>
        <taxon>Citrus</taxon>
    </lineage>
</organism>
<accession>A0AAP0MT66</accession>
<feature type="compositionally biased region" description="Low complexity" evidence="1">
    <location>
        <begin position="213"/>
        <end position="246"/>
    </location>
</feature>
<dbReference type="AlphaFoldDB" id="A0AAP0MT66"/>
<feature type="compositionally biased region" description="Polar residues" evidence="1">
    <location>
        <begin position="190"/>
        <end position="202"/>
    </location>
</feature>
<evidence type="ECO:0008006" key="4">
    <source>
        <dbReference type="Google" id="ProtNLM"/>
    </source>
</evidence>
<protein>
    <recommendedName>
        <fullName evidence="4">Retrotransposon Copia-like N-terminal domain-containing protein</fullName>
    </recommendedName>
</protein>
<feature type="compositionally biased region" description="Basic residues" evidence="1">
    <location>
        <begin position="203"/>
        <end position="212"/>
    </location>
</feature>
<dbReference type="Proteomes" id="UP001428341">
    <property type="component" value="Unassembled WGS sequence"/>
</dbReference>
<evidence type="ECO:0000313" key="2">
    <source>
        <dbReference type="EMBL" id="KAK9221526.1"/>
    </source>
</evidence>
<gene>
    <name evidence="2" type="ORF">WN944_009953</name>
</gene>
<feature type="region of interest" description="Disordered" evidence="1">
    <location>
        <begin position="185"/>
        <end position="246"/>
    </location>
</feature>
<dbReference type="Pfam" id="PF14223">
    <property type="entry name" value="Retrotran_gag_2"/>
    <property type="match status" value="1"/>
</dbReference>
<dbReference type="PANTHER" id="PTHR47481">
    <property type="match status" value="1"/>
</dbReference>
<dbReference type="PANTHER" id="PTHR47481:SF9">
    <property type="entry name" value="RETROTRANSPOSON GAG DOMAIN-CONTAINING PROTEIN"/>
    <property type="match status" value="1"/>
</dbReference>
<dbReference type="EMBL" id="JBCGBO010000002">
    <property type="protein sequence ID" value="KAK9221526.1"/>
    <property type="molecule type" value="Genomic_DNA"/>
</dbReference>